<dbReference type="Gene3D" id="3.90.1150.10">
    <property type="entry name" value="Aspartate Aminotransferase, domain 1"/>
    <property type="match status" value="1"/>
</dbReference>
<sequence>MAVVLKRGILKRRIFQWIIECTADFRRNPYVRLFETTGERLPVALKLGRVKRWIFESIIEKFTGAVPNNSDDSKSRMLRWNPSVRLFETTGAAAQKYGNSECQKVLDMIPVPPQQAFREHEHAQNDGNHGGSVVNNITISQNTFYATNSNGVGISLTNSREVEDIRNMVLVNTVFTGLGFAWKPFFESSLTDPIENIDTKTIEDLLEQGGLGEIEKKNKRKADLLYNAIDESKGFYRCPAEKSVR</sequence>
<accession>A0A6J5Y2X5</accession>
<dbReference type="InterPro" id="IPR015422">
    <property type="entry name" value="PyrdxlP-dep_Trfase_small"/>
</dbReference>
<reference evidence="2" key="1">
    <citation type="journal article" date="2020" name="Genome Biol.">
        <title>Gamete binning: chromosome-level and haplotype-resolved genome assembly enabled by high-throughput single-cell sequencing of gamete genomes.</title>
        <authorList>
            <person name="Campoy J.A."/>
            <person name="Sun H."/>
            <person name="Goel M."/>
            <person name="Jiao W.-B."/>
            <person name="Folz-Donahue K."/>
            <person name="Wang N."/>
            <person name="Rubio M."/>
            <person name="Liu C."/>
            <person name="Kukat C."/>
            <person name="Ruiz D."/>
            <person name="Huettel B."/>
            <person name="Schneeberger K."/>
        </authorList>
    </citation>
    <scope>NUCLEOTIDE SEQUENCE [LARGE SCALE GENOMIC DNA]</scope>
    <source>
        <strain evidence="2">cv. Rojo Pasion</strain>
    </source>
</reference>
<name>A0A6J5Y2X5_PRUAR</name>
<dbReference type="EMBL" id="CAEKKB010000007">
    <property type="protein sequence ID" value="CAB4318305.1"/>
    <property type="molecule type" value="Genomic_DNA"/>
</dbReference>
<protein>
    <submittedName>
        <fullName evidence="1">Uncharacterized protein</fullName>
    </submittedName>
</protein>
<evidence type="ECO:0000313" key="2">
    <source>
        <dbReference type="Proteomes" id="UP000507245"/>
    </source>
</evidence>
<dbReference type="SUPFAM" id="SSF53383">
    <property type="entry name" value="PLP-dependent transferases"/>
    <property type="match status" value="1"/>
</dbReference>
<dbReference type="OrthoDB" id="1703350at2759"/>
<keyword evidence="2" id="KW-1185">Reference proteome</keyword>
<dbReference type="Proteomes" id="UP000507245">
    <property type="component" value="Unassembled WGS sequence"/>
</dbReference>
<evidence type="ECO:0000313" key="1">
    <source>
        <dbReference type="EMBL" id="CAB4318305.1"/>
    </source>
</evidence>
<organism evidence="1 2">
    <name type="scientific">Prunus armeniaca</name>
    <name type="common">Apricot</name>
    <name type="synonym">Armeniaca vulgaris</name>
    <dbReference type="NCBI Taxonomy" id="36596"/>
    <lineage>
        <taxon>Eukaryota</taxon>
        <taxon>Viridiplantae</taxon>
        <taxon>Streptophyta</taxon>
        <taxon>Embryophyta</taxon>
        <taxon>Tracheophyta</taxon>
        <taxon>Spermatophyta</taxon>
        <taxon>Magnoliopsida</taxon>
        <taxon>eudicotyledons</taxon>
        <taxon>Gunneridae</taxon>
        <taxon>Pentapetalae</taxon>
        <taxon>rosids</taxon>
        <taxon>fabids</taxon>
        <taxon>Rosales</taxon>
        <taxon>Rosaceae</taxon>
        <taxon>Amygdaloideae</taxon>
        <taxon>Amygdaleae</taxon>
        <taxon>Prunus</taxon>
    </lineage>
</organism>
<proteinExistence type="predicted"/>
<dbReference type="InterPro" id="IPR015424">
    <property type="entry name" value="PyrdxlP-dep_Trfase"/>
</dbReference>
<gene>
    <name evidence="1" type="ORF">ORAREDHAP_LOCUS45302</name>
</gene>
<dbReference type="AlphaFoldDB" id="A0A6J5Y2X5"/>